<dbReference type="STRING" id="33097.A0A150G6H1"/>
<dbReference type="InterPro" id="IPR050584">
    <property type="entry name" value="Cholesterol_7-desaturase"/>
</dbReference>
<evidence type="ECO:0000256" key="15">
    <source>
        <dbReference type="SAM" id="Phobius"/>
    </source>
</evidence>
<feature type="transmembrane region" description="Helical" evidence="15">
    <location>
        <begin position="462"/>
        <end position="480"/>
    </location>
</feature>
<dbReference type="GO" id="GO:0051537">
    <property type="term" value="F:2 iron, 2 sulfur cluster binding"/>
    <property type="evidence" value="ECO:0007669"/>
    <property type="project" value="UniProtKB-KW"/>
</dbReference>
<dbReference type="PANTHER" id="PTHR21266:SF32">
    <property type="entry name" value="CHOLESTEROL 7-DESATURASE NVD"/>
    <property type="match status" value="1"/>
</dbReference>
<feature type="region of interest" description="Disordered" evidence="14">
    <location>
        <begin position="66"/>
        <end position="93"/>
    </location>
</feature>
<dbReference type="SUPFAM" id="SSF50022">
    <property type="entry name" value="ISP domain"/>
    <property type="match status" value="1"/>
</dbReference>
<dbReference type="GO" id="GO:0046872">
    <property type="term" value="F:metal ion binding"/>
    <property type="evidence" value="ECO:0007669"/>
    <property type="project" value="UniProtKB-KW"/>
</dbReference>
<keyword evidence="11" id="KW-0408">Iron</keyword>
<evidence type="ECO:0000256" key="12">
    <source>
        <dbReference type="ARBA" id="ARBA00023014"/>
    </source>
</evidence>
<evidence type="ECO:0000256" key="9">
    <source>
        <dbReference type="ARBA" id="ARBA00022989"/>
    </source>
</evidence>
<keyword evidence="13 15" id="KW-0472">Membrane</keyword>
<evidence type="ECO:0000313" key="18">
    <source>
        <dbReference type="EMBL" id="KXZ45421.1"/>
    </source>
</evidence>
<keyword evidence="6" id="KW-0001">2Fe-2S</keyword>
<dbReference type="AlphaFoldDB" id="A0A150G6H1"/>
<feature type="transmembrane region" description="Helical" evidence="15">
    <location>
        <begin position="405"/>
        <end position="427"/>
    </location>
</feature>
<keyword evidence="7" id="KW-0479">Metal-binding</keyword>
<dbReference type="Gene3D" id="3.90.380.10">
    <property type="entry name" value="Naphthalene 1,2-dioxygenase Alpha Subunit, Chain A, domain 1"/>
    <property type="match status" value="1"/>
</dbReference>
<dbReference type="Proteomes" id="UP000075714">
    <property type="component" value="Unassembled WGS sequence"/>
</dbReference>
<dbReference type="InterPro" id="IPR036922">
    <property type="entry name" value="Rieske_2Fe-2S_sf"/>
</dbReference>
<feature type="compositionally biased region" description="Low complexity" evidence="14">
    <location>
        <begin position="290"/>
        <end position="299"/>
    </location>
</feature>
<feature type="region of interest" description="Disordered" evidence="14">
    <location>
        <begin position="1"/>
        <end position="23"/>
    </location>
</feature>
<evidence type="ECO:0000259" key="17">
    <source>
        <dbReference type="Pfam" id="PF08417"/>
    </source>
</evidence>
<dbReference type="GO" id="GO:0010277">
    <property type="term" value="F:chlorophyllide a oxygenase activity"/>
    <property type="evidence" value="ECO:0007669"/>
    <property type="project" value="InterPro"/>
</dbReference>
<proteinExistence type="predicted"/>
<evidence type="ECO:0000256" key="5">
    <source>
        <dbReference type="ARBA" id="ARBA00022692"/>
    </source>
</evidence>
<dbReference type="InterPro" id="IPR013626">
    <property type="entry name" value="PaO"/>
</dbReference>
<dbReference type="GO" id="GO:0016020">
    <property type="term" value="C:membrane"/>
    <property type="evidence" value="ECO:0007669"/>
    <property type="project" value="UniProtKB-SubCell"/>
</dbReference>
<protein>
    <recommendedName>
        <fullName evidence="20">Rieske domain-containing protein</fullName>
    </recommendedName>
</protein>
<evidence type="ECO:0000256" key="6">
    <source>
        <dbReference type="ARBA" id="ARBA00022714"/>
    </source>
</evidence>
<evidence type="ECO:0000256" key="8">
    <source>
        <dbReference type="ARBA" id="ARBA00022946"/>
    </source>
</evidence>
<name>A0A150G6H1_GONPE</name>
<dbReference type="InterPro" id="IPR017941">
    <property type="entry name" value="Rieske_2Fe-2S"/>
</dbReference>
<dbReference type="GO" id="GO:0009507">
    <property type="term" value="C:chloroplast"/>
    <property type="evidence" value="ECO:0007669"/>
    <property type="project" value="UniProtKB-SubCell"/>
</dbReference>
<evidence type="ECO:0000313" key="19">
    <source>
        <dbReference type="Proteomes" id="UP000075714"/>
    </source>
</evidence>
<dbReference type="Pfam" id="PF08417">
    <property type="entry name" value="PaO"/>
    <property type="match status" value="1"/>
</dbReference>
<keyword evidence="19" id="KW-1185">Reference proteome</keyword>
<evidence type="ECO:0000256" key="14">
    <source>
        <dbReference type="SAM" id="MobiDB-lite"/>
    </source>
</evidence>
<keyword evidence="3" id="KW-0150">Chloroplast</keyword>
<evidence type="ECO:0000256" key="2">
    <source>
        <dbReference type="ARBA" id="ARBA00004370"/>
    </source>
</evidence>
<comment type="subcellular location">
    <subcellularLocation>
        <location evidence="2">Membrane</location>
    </subcellularLocation>
    <subcellularLocation>
        <location evidence="1">Plastid</location>
        <location evidence="1">Chloroplast</location>
    </subcellularLocation>
</comment>
<dbReference type="EMBL" id="LSYV01000056">
    <property type="protein sequence ID" value="KXZ45421.1"/>
    <property type="molecule type" value="Genomic_DNA"/>
</dbReference>
<keyword evidence="10" id="KW-0560">Oxidoreductase</keyword>
<feature type="region of interest" description="Disordered" evidence="14">
    <location>
        <begin position="288"/>
        <end position="315"/>
    </location>
</feature>
<gene>
    <name evidence="18" type="ORF">GPECTOR_55g327</name>
</gene>
<dbReference type="PANTHER" id="PTHR21266">
    <property type="entry name" value="IRON-SULFUR DOMAIN CONTAINING PROTEIN"/>
    <property type="match status" value="1"/>
</dbReference>
<evidence type="ECO:0000256" key="1">
    <source>
        <dbReference type="ARBA" id="ARBA00004229"/>
    </source>
</evidence>
<keyword evidence="4" id="KW-0934">Plastid</keyword>
<keyword evidence="8" id="KW-0809">Transit peptide</keyword>
<evidence type="ECO:0000256" key="4">
    <source>
        <dbReference type="ARBA" id="ARBA00022640"/>
    </source>
</evidence>
<feature type="domain" description="Pheophorbide a oxygenase" evidence="17">
    <location>
        <begin position="200"/>
        <end position="281"/>
    </location>
</feature>
<keyword evidence="12" id="KW-0411">Iron-sulfur</keyword>
<sequence>MPEQQQQLQPLGRDGQKRQQGGAVGGCGGEVMLECAYHGWQFDGAGSCVRLPQMLPEGYREEAAATAAAGRSGGDGAAAAPATGASPRRPPRACSGRAYPTAVAQGMVWVWYGGFGADGGSGADESLIPLDFAEQGTRRGEQWALVDVFTRDFPYDWETMILDSGPAGISGRFRGVRAAPPSSPGSPPSFSPGAWSDLSFAPPCLVSMRFRLPGKGEAGLVLYCVPLGRGRSRMIARLPRNFATGWLAGLQPRWAKHLPRMAVLDQDIDLLREQEEAMTRARLREREQELAASRAAADGTGDRGRGSDAASAPAADAADASATECDWRRRYVMPAPADRFVVAFRRWLESAGPSRPWALPAAVSAAPETLTREQVLDRYHSHVKGCSACSRALDAFTRLASAARVAAGAALAAAAGLAAAAAALPAVAGAQAAASTPGASAAASAAAAVTAASAAAGGVLQAAALAAALAAACWAAALAAQRVAERFHYTEEGRELRMNEDRRLRRLLFTGTNSFNSMVALTNKRKP</sequence>
<reference evidence="19" key="1">
    <citation type="journal article" date="2016" name="Nat. Commun.">
        <title>The Gonium pectorale genome demonstrates co-option of cell cycle regulation during the evolution of multicellularity.</title>
        <authorList>
            <person name="Hanschen E.R."/>
            <person name="Marriage T.N."/>
            <person name="Ferris P.J."/>
            <person name="Hamaji T."/>
            <person name="Toyoda A."/>
            <person name="Fujiyama A."/>
            <person name="Neme R."/>
            <person name="Noguchi H."/>
            <person name="Minakuchi Y."/>
            <person name="Suzuki M."/>
            <person name="Kawai-Toyooka H."/>
            <person name="Smith D.R."/>
            <person name="Sparks H."/>
            <person name="Anderson J."/>
            <person name="Bakaric R."/>
            <person name="Luria V."/>
            <person name="Karger A."/>
            <person name="Kirschner M.W."/>
            <person name="Durand P.M."/>
            <person name="Michod R.E."/>
            <person name="Nozaki H."/>
            <person name="Olson B.J."/>
        </authorList>
    </citation>
    <scope>NUCLEOTIDE SEQUENCE [LARGE SCALE GENOMIC DNA]</scope>
    <source>
        <strain evidence="19">NIES-2863</strain>
    </source>
</reference>
<evidence type="ECO:0000256" key="13">
    <source>
        <dbReference type="ARBA" id="ARBA00023136"/>
    </source>
</evidence>
<keyword evidence="5 15" id="KW-0812">Transmembrane</keyword>
<accession>A0A150G6H1</accession>
<dbReference type="SUPFAM" id="SSF55961">
    <property type="entry name" value="Bet v1-like"/>
    <property type="match status" value="1"/>
</dbReference>
<dbReference type="OrthoDB" id="426882at2759"/>
<feature type="domain" description="Rieske" evidence="16">
    <location>
        <begin position="29"/>
        <end position="54"/>
    </location>
</feature>
<comment type="caution">
    <text evidence="18">The sequence shown here is derived from an EMBL/GenBank/DDBJ whole genome shotgun (WGS) entry which is preliminary data.</text>
</comment>
<evidence type="ECO:0000256" key="10">
    <source>
        <dbReference type="ARBA" id="ARBA00023002"/>
    </source>
</evidence>
<feature type="compositionally biased region" description="Low complexity" evidence="14">
    <location>
        <begin position="77"/>
        <end position="87"/>
    </location>
</feature>
<evidence type="ECO:0000256" key="3">
    <source>
        <dbReference type="ARBA" id="ARBA00022528"/>
    </source>
</evidence>
<feature type="transmembrane region" description="Helical" evidence="15">
    <location>
        <begin position="439"/>
        <end position="456"/>
    </location>
</feature>
<dbReference type="Pfam" id="PF00355">
    <property type="entry name" value="Rieske"/>
    <property type="match status" value="1"/>
</dbReference>
<evidence type="ECO:0000259" key="16">
    <source>
        <dbReference type="Pfam" id="PF00355"/>
    </source>
</evidence>
<keyword evidence="9 15" id="KW-1133">Transmembrane helix</keyword>
<evidence type="ECO:0000256" key="11">
    <source>
        <dbReference type="ARBA" id="ARBA00023004"/>
    </source>
</evidence>
<evidence type="ECO:0000256" key="7">
    <source>
        <dbReference type="ARBA" id="ARBA00022723"/>
    </source>
</evidence>
<dbReference type="Gene3D" id="2.102.10.10">
    <property type="entry name" value="Rieske [2Fe-2S] iron-sulphur domain"/>
    <property type="match status" value="1"/>
</dbReference>
<evidence type="ECO:0008006" key="20">
    <source>
        <dbReference type="Google" id="ProtNLM"/>
    </source>
</evidence>
<organism evidence="18 19">
    <name type="scientific">Gonium pectorale</name>
    <name type="common">Green alga</name>
    <dbReference type="NCBI Taxonomy" id="33097"/>
    <lineage>
        <taxon>Eukaryota</taxon>
        <taxon>Viridiplantae</taxon>
        <taxon>Chlorophyta</taxon>
        <taxon>core chlorophytes</taxon>
        <taxon>Chlorophyceae</taxon>
        <taxon>CS clade</taxon>
        <taxon>Chlamydomonadales</taxon>
        <taxon>Volvocaceae</taxon>
        <taxon>Gonium</taxon>
    </lineage>
</organism>